<evidence type="ECO:0000259" key="4">
    <source>
        <dbReference type="PROSITE" id="PS01031"/>
    </source>
</evidence>
<reference evidence="5 6" key="1">
    <citation type="submission" date="2018-11" db="EMBL/GenBank/DDBJ databases">
        <title>Taxonoimc description of Halomarina strain SPP-AMP-1.</title>
        <authorList>
            <person name="Pal Y."/>
            <person name="Srinivasana K."/>
            <person name="Verma A."/>
            <person name="Kumar P."/>
        </authorList>
    </citation>
    <scope>NUCLEOTIDE SEQUENCE [LARGE SCALE GENOMIC DNA]</scope>
    <source>
        <strain evidence="5 6">SPP-AMP-1</strain>
    </source>
</reference>
<evidence type="ECO:0000256" key="2">
    <source>
        <dbReference type="RuleBase" id="RU003616"/>
    </source>
</evidence>
<gene>
    <name evidence="5" type="ORF">EIK79_15935</name>
</gene>
<dbReference type="EMBL" id="RRCH01000038">
    <property type="protein sequence ID" value="RRJ28332.1"/>
    <property type="molecule type" value="Genomic_DNA"/>
</dbReference>
<dbReference type="RefSeq" id="WP_124956465.1">
    <property type="nucleotide sequence ID" value="NZ_RRCH01000038.1"/>
</dbReference>
<dbReference type="InterPro" id="IPR008978">
    <property type="entry name" value="HSP20-like_chaperone"/>
</dbReference>
<dbReference type="InterPro" id="IPR002068">
    <property type="entry name" value="A-crystallin/Hsp20_dom"/>
</dbReference>
<evidence type="ECO:0000256" key="3">
    <source>
        <dbReference type="SAM" id="MobiDB-lite"/>
    </source>
</evidence>
<dbReference type="PROSITE" id="PS01031">
    <property type="entry name" value="SHSP"/>
    <property type="match status" value="1"/>
</dbReference>
<keyword evidence="6" id="KW-1185">Reference proteome</keyword>
<name>A0A3P3R4D8_9EURY</name>
<feature type="compositionally biased region" description="Basic and acidic residues" evidence="3">
    <location>
        <begin position="82"/>
        <end position="91"/>
    </location>
</feature>
<dbReference type="OrthoDB" id="198277at2157"/>
<dbReference type="CDD" id="cd06464">
    <property type="entry name" value="ACD_sHsps-like"/>
    <property type="match status" value="1"/>
</dbReference>
<evidence type="ECO:0000313" key="6">
    <source>
        <dbReference type="Proteomes" id="UP000282322"/>
    </source>
</evidence>
<dbReference type="AlphaFoldDB" id="A0A3P3R4D8"/>
<proteinExistence type="inferred from homology"/>
<evidence type="ECO:0000313" key="5">
    <source>
        <dbReference type="EMBL" id="RRJ28332.1"/>
    </source>
</evidence>
<evidence type="ECO:0000256" key="1">
    <source>
        <dbReference type="PROSITE-ProRule" id="PRU00285"/>
    </source>
</evidence>
<dbReference type="Proteomes" id="UP000282322">
    <property type="component" value="Unassembled WGS sequence"/>
</dbReference>
<sequence>MTSRNPFEEIERMFEQMDKGLRSFDANLTQGIPLDLVDEGDTYHITADLPGYEKDDIEVRLSRSTLQISAERDVETESSDGEFVRRERSRESVSRSVRLPEAVVEDETDASYQNGVLTITLSKESHGDDGKSISIE</sequence>
<protein>
    <submittedName>
        <fullName evidence="5">Hsp20/alpha crystallin family protein</fullName>
    </submittedName>
</protein>
<dbReference type="InterPro" id="IPR031107">
    <property type="entry name" value="Small_HSP"/>
</dbReference>
<dbReference type="SUPFAM" id="SSF49764">
    <property type="entry name" value="HSP20-like chaperones"/>
    <property type="match status" value="1"/>
</dbReference>
<feature type="region of interest" description="Disordered" evidence="3">
    <location>
        <begin position="72"/>
        <end position="91"/>
    </location>
</feature>
<comment type="similarity">
    <text evidence="1 2">Belongs to the small heat shock protein (HSP20) family.</text>
</comment>
<feature type="domain" description="SHSP" evidence="4">
    <location>
        <begin position="25"/>
        <end position="136"/>
    </location>
</feature>
<dbReference type="Gene3D" id="2.60.40.790">
    <property type="match status" value="1"/>
</dbReference>
<dbReference type="Pfam" id="PF00011">
    <property type="entry name" value="HSP20"/>
    <property type="match status" value="1"/>
</dbReference>
<organism evidence="5 6">
    <name type="scientific">Halocatena pleomorpha</name>
    <dbReference type="NCBI Taxonomy" id="1785090"/>
    <lineage>
        <taxon>Archaea</taxon>
        <taxon>Methanobacteriati</taxon>
        <taxon>Methanobacteriota</taxon>
        <taxon>Stenosarchaea group</taxon>
        <taxon>Halobacteria</taxon>
        <taxon>Halobacteriales</taxon>
        <taxon>Natronomonadaceae</taxon>
        <taxon>Halocatena</taxon>
    </lineage>
</organism>
<comment type="caution">
    <text evidence="5">The sequence shown here is derived from an EMBL/GenBank/DDBJ whole genome shotgun (WGS) entry which is preliminary data.</text>
</comment>
<dbReference type="PANTHER" id="PTHR11527">
    <property type="entry name" value="HEAT-SHOCK PROTEIN 20 FAMILY MEMBER"/>
    <property type="match status" value="1"/>
</dbReference>
<accession>A0A3P3R4D8</accession>